<dbReference type="GO" id="GO:0048312">
    <property type="term" value="P:intracellular distribution of mitochondria"/>
    <property type="evidence" value="ECO:0007669"/>
    <property type="project" value="TreeGrafter"/>
</dbReference>
<dbReference type="GO" id="GO:0005874">
    <property type="term" value="C:microtubule"/>
    <property type="evidence" value="ECO:0007669"/>
    <property type="project" value="TreeGrafter"/>
</dbReference>
<dbReference type="GO" id="GO:0016020">
    <property type="term" value="C:membrane"/>
    <property type="evidence" value="ECO:0007669"/>
    <property type="project" value="TreeGrafter"/>
</dbReference>
<dbReference type="GO" id="GO:0016559">
    <property type="term" value="P:peroxisome fission"/>
    <property type="evidence" value="ECO:0007669"/>
    <property type="project" value="TreeGrafter"/>
</dbReference>
<dbReference type="InterPro" id="IPR001401">
    <property type="entry name" value="Dynamin_GTPase"/>
</dbReference>
<dbReference type="GO" id="GO:0000266">
    <property type="term" value="P:mitochondrial fission"/>
    <property type="evidence" value="ECO:0007669"/>
    <property type="project" value="TreeGrafter"/>
</dbReference>
<dbReference type="PRINTS" id="PR00195">
    <property type="entry name" value="DYNAMIN"/>
</dbReference>
<dbReference type="AlphaFoldDB" id="A0A5E8BUZ9"/>
<organism evidence="8 9">
    <name type="scientific">Magnusiomyces paraingens</name>
    <dbReference type="NCBI Taxonomy" id="2606893"/>
    <lineage>
        <taxon>Eukaryota</taxon>
        <taxon>Fungi</taxon>
        <taxon>Dikarya</taxon>
        <taxon>Ascomycota</taxon>
        <taxon>Saccharomycotina</taxon>
        <taxon>Dipodascomycetes</taxon>
        <taxon>Dipodascales</taxon>
        <taxon>Dipodascaceae</taxon>
        <taxon>Magnusiomyces</taxon>
    </lineage>
</organism>
<dbReference type="Proteomes" id="UP000398389">
    <property type="component" value="Unassembled WGS sequence"/>
</dbReference>
<dbReference type="Pfam" id="PF01031">
    <property type="entry name" value="Dynamin_M"/>
    <property type="match status" value="1"/>
</dbReference>
<evidence type="ECO:0000256" key="4">
    <source>
        <dbReference type="ARBA" id="ARBA00073589"/>
    </source>
</evidence>
<dbReference type="Gene3D" id="1.20.120.1240">
    <property type="entry name" value="Dynamin, middle domain"/>
    <property type="match status" value="1"/>
</dbReference>
<dbReference type="GO" id="GO:0006897">
    <property type="term" value="P:endocytosis"/>
    <property type="evidence" value="ECO:0007669"/>
    <property type="project" value="TreeGrafter"/>
</dbReference>
<dbReference type="GO" id="GO:0005525">
    <property type="term" value="F:GTP binding"/>
    <property type="evidence" value="ECO:0007669"/>
    <property type="project" value="UniProtKB-KW"/>
</dbReference>
<sequence>MDQHLINTVNRLQDALATLGPNANPIDLPQITVVGSQSSGKSSVLENIVGRDFLPRGTGIVTRRPLVLQLINRRPTTTITAAKPNGTSNSSSNGSLIDTDDAKPKEILAPVGEQVNETNPDEWGEFLHKPGQKFFDFNEIRKEIVRETDLKTGKNAGISSVPINLRIYSPHVLTLTLVDLPGLTKVPVGDQPKDIEIQIKEMILKFITKPNAIILSVTAANTDLANSDGLKLAREVDPEGSRTIGVLTKIDLMDQGTDVIDILAGRVIPLRYGYVPVINRSQKDITSHKSIRSALQFEKEFFENHPAYRAKAQYCGTPYLSMRLNSILLNHIRTTLPDIKSRIDNTLKKYEAELATLGPPELGSPSNIVLSTITEFCNEYRSILDGQGNDVSSLELSGGARISFVFHEIFSNGIKALDPFDQIKDVDIRTILYNSAGSSPNLFVGTAAFEVLVKKQIKRFEEPALKCVTLVYDELVRILSQILAKQQFNRYPTLRENINNVFIGFLRKSLIPTNKLVTDLVSMEEAYINTAHPDLIKGSSAMAIVTEKMQLSKPVQLDPKTGKPLPHQHVSVPSTNNDDEGGFFSNFFASKNKKRLAAMEPPPTTLRASGQMTERETMETEVIKMLIHSYFAIVQRTITDMVPKSIMLKLIIYSKQEMQRELLENLYRTDSLADLVKENENTVQRRKEVKKMVDALRHAAEIVSSV</sequence>
<dbReference type="FunFam" id="3.40.50.300:FF:000473">
    <property type="entry name" value="Vacuolar sorting-associated 1 protein"/>
    <property type="match status" value="1"/>
</dbReference>
<dbReference type="GO" id="GO:0007033">
    <property type="term" value="P:vacuole organization"/>
    <property type="evidence" value="ECO:0007669"/>
    <property type="project" value="UniProtKB-ARBA"/>
</dbReference>
<evidence type="ECO:0000259" key="7">
    <source>
        <dbReference type="PROSITE" id="PS51718"/>
    </source>
</evidence>
<keyword evidence="9" id="KW-1185">Reference proteome</keyword>
<dbReference type="CDD" id="cd08771">
    <property type="entry name" value="DLP_1"/>
    <property type="match status" value="1"/>
</dbReference>
<accession>A0A5E8BUZ9</accession>
<dbReference type="Gene3D" id="3.40.50.300">
    <property type="entry name" value="P-loop containing nucleotide triphosphate hydrolases"/>
    <property type="match status" value="1"/>
</dbReference>
<dbReference type="Pfam" id="PF00350">
    <property type="entry name" value="Dynamin_N"/>
    <property type="match status" value="1"/>
</dbReference>
<gene>
    <name evidence="8" type="ORF">SAPINGB_P003472</name>
</gene>
<dbReference type="SUPFAM" id="SSF52540">
    <property type="entry name" value="P-loop containing nucleoside triphosphate hydrolases"/>
    <property type="match status" value="1"/>
</dbReference>
<dbReference type="InterPro" id="IPR000375">
    <property type="entry name" value="Dynamin_stalk"/>
</dbReference>
<dbReference type="GO" id="GO:0005777">
    <property type="term" value="C:peroxisome"/>
    <property type="evidence" value="ECO:0007669"/>
    <property type="project" value="TreeGrafter"/>
</dbReference>
<dbReference type="InterPro" id="IPR022812">
    <property type="entry name" value="Dynamin"/>
</dbReference>
<proteinExistence type="inferred from homology"/>
<dbReference type="RefSeq" id="XP_031854081.1">
    <property type="nucleotide sequence ID" value="XM_031998190.1"/>
</dbReference>
<dbReference type="OrthoDB" id="5061070at2759"/>
<protein>
    <recommendedName>
        <fullName evidence="4">Vacuolar protein sorting-associated protein 1</fullName>
    </recommendedName>
</protein>
<dbReference type="PANTHER" id="PTHR11566">
    <property type="entry name" value="DYNAMIN"/>
    <property type="match status" value="1"/>
</dbReference>
<keyword evidence="1 5" id="KW-0547">Nucleotide-binding</keyword>
<dbReference type="InterPro" id="IPR030381">
    <property type="entry name" value="G_DYNAMIN_dom"/>
</dbReference>
<dbReference type="InterPro" id="IPR027417">
    <property type="entry name" value="P-loop_NTPase"/>
</dbReference>
<dbReference type="InterPro" id="IPR020850">
    <property type="entry name" value="GED_dom"/>
</dbReference>
<comment type="similarity">
    <text evidence="5">Belongs to the TRAFAC class dynamin-like GTPase superfamily. Dynamin/Fzo/YdjA family.</text>
</comment>
<dbReference type="GO" id="GO:0008017">
    <property type="term" value="F:microtubule binding"/>
    <property type="evidence" value="ECO:0007669"/>
    <property type="project" value="TreeGrafter"/>
</dbReference>
<keyword evidence="3" id="KW-0505">Motor protein</keyword>
<evidence type="ECO:0000256" key="1">
    <source>
        <dbReference type="ARBA" id="ARBA00022741"/>
    </source>
</evidence>
<evidence type="ECO:0000259" key="6">
    <source>
        <dbReference type="PROSITE" id="PS51388"/>
    </source>
</evidence>
<dbReference type="GeneID" id="43582290"/>
<dbReference type="InterPro" id="IPR045063">
    <property type="entry name" value="Dynamin_N"/>
</dbReference>
<dbReference type="InterPro" id="IPR003130">
    <property type="entry name" value="GED"/>
</dbReference>
<dbReference type="EMBL" id="CABVLU010000003">
    <property type="protein sequence ID" value="VVT53237.1"/>
    <property type="molecule type" value="Genomic_DNA"/>
</dbReference>
<evidence type="ECO:0000313" key="8">
    <source>
        <dbReference type="EMBL" id="VVT53237.1"/>
    </source>
</evidence>
<evidence type="ECO:0000256" key="2">
    <source>
        <dbReference type="ARBA" id="ARBA00023134"/>
    </source>
</evidence>
<keyword evidence="2 5" id="KW-0342">GTP-binding</keyword>
<evidence type="ECO:0000313" key="9">
    <source>
        <dbReference type="Proteomes" id="UP000398389"/>
    </source>
</evidence>
<feature type="domain" description="Dynamin-type G" evidence="7">
    <location>
        <begin position="25"/>
        <end position="337"/>
    </location>
</feature>
<dbReference type="PROSITE" id="PS00410">
    <property type="entry name" value="G_DYNAMIN_1"/>
    <property type="match status" value="1"/>
</dbReference>
<dbReference type="GO" id="GO:0003924">
    <property type="term" value="F:GTPase activity"/>
    <property type="evidence" value="ECO:0007669"/>
    <property type="project" value="InterPro"/>
</dbReference>
<dbReference type="PANTHER" id="PTHR11566:SF220">
    <property type="entry name" value="VACUOLAR PROTEIN SORTING-ASSOCIATED PROTEIN 1"/>
    <property type="match status" value="1"/>
</dbReference>
<evidence type="ECO:0000256" key="3">
    <source>
        <dbReference type="ARBA" id="ARBA00023175"/>
    </source>
</evidence>
<evidence type="ECO:0000256" key="5">
    <source>
        <dbReference type="RuleBase" id="RU003932"/>
    </source>
</evidence>
<feature type="domain" description="GED" evidence="6">
    <location>
        <begin position="620"/>
        <end position="706"/>
    </location>
</feature>
<dbReference type="PROSITE" id="PS51388">
    <property type="entry name" value="GED"/>
    <property type="match status" value="1"/>
</dbReference>
<dbReference type="Pfam" id="PF02212">
    <property type="entry name" value="GED"/>
    <property type="match status" value="1"/>
</dbReference>
<dbReference type="SMART" id="SM00302">
    <property type="entry name" value="GED"/>
    <property type="match status" value="1"/>
</dbReference>
<dbReference type="InterPro" id="IPR019762">
    <property type="entry name" value="Dynamin_GTPase_CS"/>
</dbReference>
<name>A0A5E8BUZ9_9ASCO</name>
<dbReference type="PROSITE" id="PS51718">
    <property type="entry name" value="G_DYNAMIN_2"/>
    <property type="match status" value="1"/>
</dbReference>
<dbReference type="SMART" id="SM00053">
    <property type="entry name" value="DYNc"/>
    <property type="match status" value="1"/>
</dbReference>
<reference evidence="8 9" key="1">
    <citation type="submission" date="2019-09" db="EMBL/GenBank/DDBJ databases">
        <authorList>
            <person name="Brejova B."/>
        </authorList>
    </citation>
    <scope>NUCLEOTIDE SEQUENCE [LARGE SCALE GENOMIC DNA]</scope>
</reference>